<evidence type="ECO:0000313" key="4">
    <source>
        <dbReference type="Proteomes" id="UP001055303"/>
    </source>
</evidence>
<proteinExistence type="predicted"/>
<protein>
    <submittedName>
        <fullName evidence="2">Uncharacterized protein</fullName>
    </submittedName>
</protein>
<sequence>MRRHYPLNSAGVEDAGKLPWTNGVPSTGTEGSYPGFEIVVDTESELLNAQDASGLVRNGADQTQLAQAISRGAYLGAFGGSANALTASLQNSTVWPSLLPGMKFTGIVTQPNTGAVSVALSGFSTPPGVLNLFRRDGQALQAGDLRTGLPFSFVYDGSAFRVSTPAASEVTVAGASLVHRGVSTGTTNAIVAGLTPGITAYELGVVYVIKLSAANTGAVTANLDGRGALPVVRSNGNPLRAGDISNMAVLTYNSDGYFVLANLAQEIAPPGSGFAGSQQRFGYTPVNGQTQTLTATFTTTYAGIVQCVATLNTSPQNGNISTAASISVNGAASSGSADSVSGSCTSIVSVAVPAGASVTVAAQSTPSQTPTAAASQYLNYIFIPG</sequence>
<name>A0A564G7Y3_9HYPH</name>
<dbReference type="RefSeq" id="WP_144768428.1">
    <property type="nucleotide sequence ID" value="NZ_BPQI01000144.1"/>
</dbReference>
<reference evidence="2 3" key="1">
    <citation type="submission" date="2019-06" db="EMBL/GenBank/DDBJ databases">
        <authorList>
            <person name="Rodrigo-Torres L."/>
            <person name="Arahal R. D."/>
            <person name="Lucena T."/>
        </authorList>
    </citation>
    <scope>NUCLEOTIDE SEQUENCE [LARGE SCALE GENOMIC DNA]</scope>
    <source>
        <strain evidence="2 3">SW08-7</strain>
    </source>
</reference>
<evidence type="ECO:0000313" key="2">
    <source>
        <dbReference type="EMBL" id="VUF15651.1"/>
    </source>
</evidence>
<dbReference type="Proteomes" id="UP000401717">
    <property type="component" value="Unassembled WGS sequence"/>
</dbReference>
<dbReference type="EMBL" id="BPQI01000144">
    <property type="protein sequence ID" value="GJD58344.1"/>
    <property type="molecule type" value="Genomic_DNA"/>
</dbReference>
<gene>
    <name evidence="1" type="ORF">IFDJLNFL_4263</name>
    <name evidence="2" type="ORF">MTDSW087_05395</name>
</gene>
<keyword evidence="4" id="KW-1185">Reference proteome</keyword>
<reference evidence="1" key="3">
    <citation type="submission" date="2021-08" db="EMBL/GenBank/DDBJ databases">
        <authorList>
            <person name="Tani A."/>
            <person name="Ola A."/>
            <person name="Ogura Y."/>
            <person name="Katsura K."/>
            <person name="Hayashi T."/>
        </authorList>
    </citation>
    <scope>NUCLEOTIDE SEQUENCE</scope>
    <source>
        <strain evidence="1">DSM 22415</strain>
    </source>
</reference>
<dbReference type="Proteomes" id="UP001055303">
    <property type="component" value="Unassembled WGS sequence"/>
</dbReference>
<evidence type="ECO:0000313" key="1">
    <source>
        <dbReference type="EMBL" id="GJD58344.1"/>
    </source>
</evidence>
<dbReference type="EMBL" id="CABFVH010000063">
    <property type="protein sequence ID" value="VUF15651.1"/>
    <property type="molecule type" value="Genomic_DNA"/>
</dbReference>
<dbReference type="AlphaFoldDB" id="A0A564G7Y3"/>
<evidence type="ECO:0000313" key="3">
    <source>
        <dbReference type="Proteomes" id="UP000401717"/>
    </source>
</evidence>
<dbReference type="OrthoDB" id="8225519at2"/>
<organism evidence="2 3">
    <name type="scientific">Methylobacterium dankookense</name>
    <dbReference type="NCBI Taxonomy" id="560405"/>
    <lineage>
        <taxon>Bacteria</taxon>
        <taxon>Pseudomonadati</taxon>
        <taxon>Pseudomonadota</taxon>
        <taxon>Alphaproteobacteria</taxon>
        <taxon>Hyphomicrobiales</taxon>
        <taxon>Methylobacteriaceae</taxon>
        <taxon>Methylobacterium</taxon>
    </lineage>
</organism>
<accession>A0A564G7Y3</accession>
<reference evidence="1" key="2">
    <citation type="journal article" date="2021" name="Front. Microbiol.">
        <title>Comprehensive Comparative Genomics and Phenotyping of Methylobacterium Species.</title>
        <authorList>
            <person name="Alessa O."/>
            <person name="Ogura Y."/>
            <person name="Fujitani Y."/>
            <person name="Takami H."/>
            <person name="Hayashi T."/>
            <person name="Sahin N."/>
            <person name="Tani A."/>
        </authorList>
    </citation>
    <scope>NUCLEOTIDE SEQUENCE</scope>
    <source>
        <strain evidence="1">DSM 22415</strain>
    </source>
</reference>